<evidence type="ECO:0000313" key="2">
    <source>
        <dbReference type="EMBL" id="SKA64187.1"/>
    </source>
</evidence>
<reference evidence="2 3" key="1">
    <citation type="submission" date="2017-02" db="EMBL/GenBank/DDBJ databases">
        <authorList>
            <person name="Peterson S.W."/>
        </authorList>
    </citation>
    <scope>NUCLEOTIDE SEQUENCE [LARGE SCALE GENOMIC DNA]</scope>
    <source>
        <strain evidence="2 3">DSM 18034</strain>
    </source>
</reference>
<feature type="chain" id="PRO_5012888335" evidence="1">
    <location>
        <begin position="37"/>
        <end position="425"/>
    </location>
</feature>
<feature type="signal peptide" evidence="1">
    <location>
        <begin position="1"/>
        <end position="36"/>
    </location>
</feature>
<evidence type="ECO:0000313" key="3">
    <source>
        <dbReference type="Proteomes" id="UP000189733"/>
    </source>
</evidence>
<name>A0A1T4VGW4_9BACT</name>
<evidence type="ECO:0000256" key="1">
    <source>
        <dbReference type="SAM" id="SignalP"/>
    </source>
</evidence>
<protein>
    <submittedName>
        <fullName evidence="2">Uncharacterized protein</fullName>
    </submittedName>
</protein>
<dbReference type="RefSeq" id="WP_144012503.1">
    <property type="nucleotide sequence ID" value="NZ_FUYA01000001.1"/>
</dbReference>
<dbReference type="AlphaFoldDB" id="A0A1T4VGW4"/>
<dbReference type="Gene3D" id="1.25.40.10">
    <property type="entry name" value="Tetratricopeptide repeat domain"/>
    <property type="match status" value="3"/>
</dbReference>
<gene>
    <name evidence="2" type="ORF">SAMN02745702_00285</name>
</gene>
<dbReference type="EMBL" id="FUYA01000001">
    <property type="protein sequence ID" value="SKA64187.1"/>
    <property type="molecule type" value="Genomic_DNA"/>
</dbReference>
<dbReference type="Proteomes" id="UP000189733">
    <property type="component" value="Unassembled WGS sequence"/>
</dbReference>
<accession>A0A1T4VGW4</accession>
<proteinExistence type="predicted"/>
<organism evidence="2 3">
    <name type="scientific">Desulfobaculum bizertense DSM 18034</name>
    <dbReference type="NCBI Taxonomy" id="1121442"/>
    <lineage>
        <taxon>Bacteria</taxon>
        <taxon>Pseudomonadati</taxon>
        <taxon>Thermodesulfobacteriota</taxon>
        <taxon>Desulfovibrionia</taxon>
        <taxon>Desulfovibrionales</taxon>
        <taxon>Desulfovibrionaceae</taxon>
        <taxon>Desulfobaculum</taxon>
    </lineage>
</organism>
<dbReference type="OrthoDB" id="5513119at2"/>
<dbReference type="SUPFAM" id="SSF48452">
    <property type="entry name" value="TPR-like"/>
    <property type="match status" value="2"/>
</dbReference>
<keyword evidence="3" id="KW-1185">Reference proteome</keyword>
<sequence>MIHIRQLCPLYTSLPSARTLCAALCLCFVLSAPAQAAQQRHSRAAAQALFTAQQHQEKGEAVKATTTLERYLKKHPNNPDPSVFLMLGNCYFEAKKPAASHAILAKGYALFPKDPALAQNYAVSLAGMGKHATASTVYENAYAVSTPRNPSLLYWAGAEAYADENFSRSMRLMTRLLASHTPHRRSWLELFAYVSIQQKQTALAQKYLQASLDAKADQPQLLQLLAQIHLLHSRYEKACGALEIAYALKAPRPAQWRQLARMYLQINAPQQALRCQLKAERAGKSETLSKKAAARRERHVILTAQQLAESGHSAQAITRLQKRFAISPSQAVLEAIARIQLQSMDFVGCRSTLATAEKQALSSPTLLLTAAYACWHQKDWKATRSLLQRYAQKVQHKTTAMHIIAYLNSILDEQKAATEAVQSIR</sequence>
<dbReference type="STRING" id="1121442.SAMN02745702_00285"/>
<keyword evidence="1" id="KW-0732">Signal</keyword>
<dbReference type="InterPro" id="IPR011990">
    <property type="entry name" value="TPR-like_helical_dom_sf"/>
</dbReference>